<evidence type="ECO:0000313" key="1">
    <source>
        <dbReference type="EMBL" id="MER6612646.1"/>
    </source>
</evidence>
<dbReference type="EMBL" id="JBEPBX010000003">
    <property type="protein sequence ID" value="MER6612646.1"/>
    <property type="molecule type" value="Genomic_DNA"/>
</dbReference>
<name>A0ABV1UPR5_9ACTN</name>
<protein>
    <submittedName>
        <fullName evidence="1">Uncharacterized protein</fullName>
    </submittedName>
</protein>
<reference evidence="1 2" key="1">
    <citation type="submission" date="2024-06" db="EMBL/GenBank/DDBJ databases">
        <title>The Natural Products Discovery Center: Release of the First 8490 Sequenced Strains for Exploring Actinobacteria Biosynthetic Diversity.</title>
        <authorList>
            <person name="Kalkreuter E."/>
            <person name="Kautsar S.A."/>
            <person name="Yang D."/>
            <person name="Bader C.D."/>
            <person name="Teijaro C.N."/>
            <person name="Fluegel L."/>
            <person name="Davis C.M."/>
            <person name="Simpson J.R."/>
            <person name="Lauterbach L."/>
            <person name="Steele A.D."/>
            <person name="Gui C."/>
            <person name="Meng S."/>
            <person name="Li G."/>
            <person name="Viehrig K."/>
            <person name="Ye F."/>
            <person name="Su P."/>
            <person name="Kiefer A.F."/>
            <person name="Nichols A."/>
            <person name="Cepeda A.J."/>
            <person name="Yan W."/>
            <person name="Fan B."/>
            <person name="Jiang Y."/>
            <person name="Adhikari A."/>
            <person name="Zheng C.-J."/>
            <person name="Schuster L."/>
            <person name="Cowan T.M."/>
            <person name="Smanski M.J."/>
            <person name="Chevrette M.G."/>
            <person name="De Carvalho L.P.S."/>
            <person name="Shen B."/>
        </authorList>
    </citation>
    <scope>NUCLEOTIDE SEQUENCE [LARGE SCALE GENOMIC DNA]</scope>
    <source>
        <strain evidence="1 2">NPDC000837</strain>
    </source>
</reference>
<sequence length="41" mass="4553">MTGRAKFFYEDLACRAHRLKPATARQAGISRACADEHFKGA</sequence>
<accession>A0ABV1UPR5</accession>
<organism evidence="1 2">
    <name type="scientific">Streptomyces xantholiticus</name>
    <dbReference type="NCBI Taxonomy" id="68285"/>
    <lineage>
        <taxon>Bacteria</taxon>
        <taxon>Bacillati</taxon>
        <taxon>Actinomycetota</taxon>
        <taxon>Actinomycetes</taxon>
        <taxon>Kitasatosporales</taxon>
        <taxon>Streptomycetaceae</taxon>
        <taxon>Streptomyces</taxon>
    </lineage>
</organism>
<evidence type="ECO:0000313" key="2">
    <source>
        <dbReference type="Proteomes" id="UP001445472"/>
    </source>
</evidence>
<gene>
    <name evidence="1" type="ORF">ABT276_04485</name>
</gene>
<keyword evidence="2" id="KW-1185">Reference proteome</keyword>
<dbReference type="RefSeq" id="WP_267895552.1">
    <property type="nucleotide sequence ID" value="NZ_JBEPBX010000003.1"/>
</dbReference>
<proteinExistence type="predicted"/>
<dbReference type="Proteomes" id="UP001445472">
    <property type="component" value="Unassembled WGS sequence"/>
</dbReference>
<comment type="caution">
    <text evidence="1">The sequence shown here is derived from an EMBL/GenBank/DDBJ whole genome shotgun (WGS) entry which is preliminary data.</text>
</comment>